<evidence type="ECO:0000313" key="2">
    <source>
        <dbReference type="Proteomes" id="UP001055811"/>
    </source>
</evidence>
<gene>
    <name evidence="1" type="ORF">L2E82_15872</name>
</gene>
<evidence type="ECO:0000313" key="1">
    <source>
        <dbReference type="EMBL" id="KAI3765827.1"/>
    </source>
</evidence>
<reference evidence="1 2" key="2">
    <citation type="journal article" date="2022" name="Mol. Ecol. Resour.">
        <title>The genomes of chicory, endive, great burdock and yacon provide insights into Asteraceae paleo-polyploidization history and plant inulin production.</title>
        <authorList>
            <person name="Fan W."/>
            <person name="Wang S."/>
            <person name="Wang H."/>
            <person name="Wang A."/>
            <person name="Jiang F."/>
            <person name="Liu H."/>
            <person name="Zhao H."/>
            <person name="Xu D."/>
            <person name="Zhang Y."/>
        </authorList>
    </citation>
    <scope>NUCLEOTIDE SEQUENCE [LARGE SCALE GENOMIC DNA]</scope>
    <source>
        <strain evidence="2">cv. Punajuju</strain>
        <tissue evidence="1">Leaves</tissue>
    </source>
</reference>
<proteinExistence type="predicted"/>
<name>A0ACB9F3Z1_CICIN</name>
<protein>
    <submittedName>
        <fullName evidence="1">Uncharacterized protein</fullName>
    </submittedName>
</protein>
<accession>A0ACB9F3Z1</accession>
<comment type="caution">
    <text evidence="1">The sequence shown here is derived from an EMBL/GenBank/DDBJ whole genome shotgun (WGS) entry which is preliminary data.</text>
</comment>
<sequence length="130" mass="15235">MASEESKIKDMVVASNPWSQKETACDTSSGPHRSQSSFYKRPYCEGFLKFYFERFEVGLWSSALEHNIQGVLNHVVGELKSKFLFTMDQKECTDTGFMCLKNKNKPLFLKQLKCIWERYLTKNTRRLTRC</sequence>
<organism evidence="1 2">
    <name type="scientific">Cichorium intybus</name>
    <name type="common">Chicory</name>
    <dbReference type="NCBI Taxonomy" id="13427"/>
    <lineage>
        <taxon>Eukaryota</taxon>
        <taxon>Viridiplantae</taxon>
        <taxon>Streptophyta</taxon>
        <taxon>Embryophyta</taxon>
        <taxon>Tracheophyta</taxon>
        <taxon>Spermatophyta</taxon>
        <taxon>Magnoliopsida</taxon>
        <taxon>eudicotyledons</taxon>
        <taxon>Gunneridae</taxon>
        <taxon>Pentapetalae</taxon>
        <taxon>asterids</taxon>
        <taxon>campanulids</taxon>
        <taxon>Asterales</taxon>
        <taxon>Asteraceae</taxon>
        <taxon>Cichorioideae</taxon>
        <taxon>Cichorieae</taxon>
        <taxon>Cichoriinae</taxon>
        <taxon>Cichorium</taxon>
    </lineage>
</organism>
<keyword evidence="2" id="KW-1185">Reference proteome</keyword>
<reference evidence="2" key="1">
    <citation type="journal article" date="2022" name="Mol. Ecol. Resour.">
        <title>The genomes of chicory, endive, great burdock and yacon provide insights into Asteraceae palaeo-polyploidization history and plant inulin production.</title>
        <authorList>
            <person name="Fan W."/>
            <person name="Wang S."/>
            <person name="Wang H."/>
            <person name="Wang A."/>
            <person name="Jiang F."/>
            <person name="Liu H."/>
            <person name="Zhao H."/>
            <person name="Xu D."/>
            <person name="Zhang Y."/>
        </authorList>
    </citation>
    <scope>NUCLEOTIDE SEQUENCE [LARGE SCALE GENOMIC DNA]</scope>
    <source>
        <strain evidence="2">cv. Punajuju</strain>
    </source>
</reference>
<dbReference type="EMBL" id="CM042011">
    <property type="protein sequence ID" value="KAI3765827.1"/>
    <property type="molecule type" value="Genomic_DNA"/>
</dbReference>
<dbReference type="Proteomes" id="UP001055811">
    <property type="component" value="Linkage Group LG03"/>
</dbReference>